<evidence type="ECO:0000256" key="2">
    <source>
        <dbReference type="ARBA" id="ARBA00022448"/>
    </source>
</evidence>
<feature type="transmembrane region" description="Helical" evidence="8">
    <location>
        <begin position="861"/>
        <end position="892"/>
    </location>
</feature>
<dbReference type="CDD" id="cd03250">
    <property type="entry name" value="ABCC_MRP_domain1"/>
    <property type="match status" value="1"/>
</dbReference>
<evidence type="ECO:0000256" key="8">
    <source>
        <dbReference type="SAM" id="Phobius"/>
    </source>
</evidence>
<proteinExistence type="predicted"/>
<evidence type="ECO:0000256" key="7">
    <source>
        <dbReference type="ARBA" id="ARBA00023136"/>
    </source>
</evidence>
<feature type="transmembrane region" description="Helical" evidence="8">
    <location>
        <begin position="822"/>
        <end position="841"/>
    </location>
</feature>
<evidence type="ECO:0000259" key="10">
    <source>
        <dbReference type="PROSITE" id="PS50929"/>
    </source>
</evidence>
<dbReference type="Proteomes" id="UP000695022">
    <property type="component" value="Unplaced"/>
</dbReference>
<dbReference type="CDD" id="cd03244">
    <property type="entry name" value="ABCC_MRP_domain2"/>
    <property type="match status" value="1"/>
</dbReference>
<keyword evidence="4" id="KW-0547">Nucleotide-binding</keyword>
<feature type="transmembrane region" description="Helical" evidence="8">
    <location>
        <begin position="913"/>
        <end position="931"/>
    </location>
</feature>
<evidence type="ECO:0000313" key="12">
    <source>
        <dbReference type="RefSeq" id="XP_014669594.1"/>
    </source>
</evidence>
<feature type="transmembrane region" description="Helical" evidence="8">
    <location>
        <begin position="357"/>
        <end position="377"/>
    </location>
</feature>
<feature type="transmembrane region" description="Helical" evidence="8">
    <location>
        <begin position="779"/>
        <end position="801"/>
    </location>
</feature>
<dbReference type="InterPro" id="IPR036640">
    <property type="entry name" value="ABC1_TM_sf"/>
</dbReference>
<evidence type="ECO:0000256" key="4">
    <source>
        <dbReference type="ARBA" id="ARBA00022741"/>
    </source>
</evidence>
<feature type="domain" description="ABC transporter" evidence="9">
    <location>
        <begin position="420"/>
        <end position="640"/>
    </location>
</feature>
<dbReference type="SUPFAM" id="SSF90123">
    <property type="entry name" value="ABC transporter transmembrane region"/>
    <property type="match status" value="2"/>
</dbReference>
<feature type="domain" description="ABC transporter" evidence="9">
    <location>
        <begin position="1056"/>
        <end position="1290"/>
    </location>
</feature>
<dbReference type="PROSITE" id="PS50893">
    <property type="entry name" value="ABC_TRANSPORTER_2"/>
    <property type="match status" value="2"/>
</dbReference>
<keyword evidence="7 8" id="KW-0472">Membrane</keyword>
<dbReference type="PANTHER" id="PTHR24223:SF19">
    <property type="entry name" value="CYSTIC FIBROSIS TRANSMEMBRANE CONDUCTANCE REGULATOR"/>
    <property type="match status" value="1"/>
</dbReference>
<accession>A0ABM1EBM3</accession>
<dbReference type="InterPro" id="IPR050173">
    <property type="entry name" value="ABC_transporter_C-like"/>
</dbReference>
<dbReference type="InterPro" id="IPR003439">
    <property type="entry name" value="ABC_transporter-like_ATP-bd"/>
</dbReference>
<dbReference type="Pfam" id="PF00005">
    <property type="entry name" value="ABC_tran"/>
    <property type="match status" value="2"/>
</dbReference>
<dbReference type="SMART" id="SM00382">
    <property type="entry name" value="AAA"/>
    <property type="match status" value="2"/>
</dbReference>
<dbReference type="InterPro" id="IPR011527">
    <property type="entry name" value="ABC1_TM_dom"/>
</dbReference>
<keyword evidence="11" id="KW-1185">Reference proteome</keyword>
<dbReference type="Pfam" id="PF00664">
    <property type="entry name" value="ABC_membrane"/>
    <property type="match status" value="2"/>
</dbReference>
<dbReference type="Gene3D" id="1.20.1560.10">
    <property type="entry name" value="ABC transporter type 1, transmembrane domain"/>
    <property type="match status" value="2"/>
</dbReference>
<dbReference type="Gene3D" id="3.40.50.300">
    <property type="entry name" value="P-loop containing nucleotide triphosphate hydrolases"/>
    <property type="match status" value="2"/>
</dbReference>
<keyword evidence="6 8" id="KW-1133">Transmembrane helix</keyword>
<feature type="transmembrane region" description="Helical" evidence="8">
    <location>
        <begin position="140"/>
        <end position="157"/>
    </location>
</feature>
<evidence type="ECO:0000259" key="9">
    <source>
        <dbReference type="PROSITE" id="PS50893"/>
    </source>
</evidence>
<feature type="transmembrane region" description="Helical" evidence="8">
    <location>
        <begin position="992"/>
        <end position="1011"/>
    </location>
</feature>
<feature type="transmembrane region" description="Helical" evidence="8">
    <location>
        <begin position="320"/>
        <end position="345"/>
    </location>
</feature>
<evidence type="ECO:0000313" key="11">
    <source>
        <dbReference type="Proteomes" id="UP000695022"/>
    </source>
</evidence>
<organism evidence="11 12">
    <name type="scientific">Priapulus caudatus</name>
    <name type="common">Priapulid worm</name>
    <dbReference type="NCBI Taxonomy" id="37621"/>
    <lineage>
        <taxon>Eukaryota</taxon>
        <taxon>Metazoa</taxon>
        <taxon>Ecdysozoa</taxon>
        <taxon>Scalidophora</taxon>
        <taxon>Priapulida</taxon>
        <taxon>Priapulimorpha</taxon>
        <taxon>Priapulimorphida</taxon>
        <taxon>Priapulidae</taxon>
        <taxon>Priapulus</taxon>
    </lineage>
</organism>
<feature type="transmembrane region" description="Helical" evidence="8">
    <location>
        <begin position="718"/>
        <end position="738"/>
    </location>
</feature>
<feature type="transmembrane region" description="Helical" evidence="8">
    <location>
        <begin position="214"/>
        <end position="237"/>
    </location>
</feature>
<dbReference type="SUPFAM" id="SSF52540">
    <property type="entry name" value="P-loop containing nucleoside triphosphate hydrolases"/>
    <property type="match status" value="2"/>
</dbReference>
<dbReference type="InterPro" id="IPR003593">
    <property type="entry name" value="AAA+_ATPase"/>
</dbReference>
<comment type="subcellular location">
    <subcellularLocation>
        <location evidence="1">Membrane</location>
    </subcellularLocation>
</comment>
<feature type="transmembrane region" description="Helical" evidence="8">
    <location>
        <begin position="243"/>
        <end position="260"/>
    </location>
</feature>
<evidence type="ECO:0000256" key="5">
    <source>
        <dbReference type="ARBA" id="ARBA00022840"/>
    </source>
</evidence>
<feature type="transmembrane region" description="Helical" evidence="8">
    <location>
        <begin position="103"/>
        <end position="128"/>
    </location>
</feature>
<sequence length="1355" mass="152250">MENEQIKSFDGSSRSKKASVWLKANPISKLFFCFLSPLFNKGLTEHLEVSDLHDILPEDAAQNLSEKLEKEWNKELRSASEDGQSLPSLRRAMFRCFGRQSMLLGLLLLMEEAVKVVQPLLLGGLVRYFAVGGSVPKSEAYLYAMGISLCALWLSIARHPYMYALQHLGMQLRIACCAVLYKKSLRICNSVLSYTPPAEILGLLTSEINKFDQAIIFFHYLWVGPLEALAIVILLYWYIGPASFAGCGVLVVLPFMQNLMGKCFTQLRQKTAVYTQERLMIIVELIRNIRGVKMYCWERMFTHLIGKARRKEMAHMKMTSVLRALNMAASFISARLVIYLSVLIYALLGNKMDAERVFVVVALFNVLRLVMTFFLPFSVQQVRDSRDIIKKLENFLLLEELTSRPLQTSSLHRCPHDRCIAIKDLTASWDKSSKSPTLNMITCTVGSDELMAIVGPPGAGKTSLLMAVVGELEASRGTVAVHGRLAFVSQQPFIFHATVRQNITMGSAFESEKYEKVVRACALKRDIDLLPHGDLTVIGQSCTELQKAKINLARAVYYNADVYLLDEPLAPFDAETARFLFERCINGLLGGKCRFMVTSDIQLLKFTSRVMILKEGEVIGIGSHNQLRTAGVNFTSVLEDEDEDLILLPVALPTSKYSSICSSQAGSILSLRTFAAVGSTDVETQPEMLQTSFPVMEEEEDGEYEDDESEGFSTYQGYFTAGGGILVFILLLFFNIVAQGAATFSDVWLAFWCDSNEAEEFALNGTRPFAQGFGLNENIYVYSGIVGTLAVFGLLRALLFFHVSMLAACNLHSTVFGKILKAPLCFFMLNPLSSLISRFTRDGVILDDLLPFTLYDFFECFLQVLGCLVVVAVFLPWTLIAMAALIITFFLLRIYYLQTAKDIKYLETITRRPVYNYLSSSLMGLPTIHVYNNQDYFTQLLYCHQDLHSSAWWLFLVTSRWFAIRLDMVCTMLVTIVSFCTIFTADSQSAGSVGLTVTYAIALFSYFQWMVRQSAELESQMASVQRMLTFQSIPSEAPWENESEKPPCYWPQHGIVTFEGVYFSYSPDGARTLRNVFACIRAKEKVGVVGQSISGKDSIPAVLFRLAEPKGTVRFDGVDISHLGLHDFRRKVSIIPADPVMFSCSVRMNLDPFQDHTDADLWDVLEEVQLKQALEELPQRLDTVLFNSGAYFSTGQKHLFSLARAILKSNRILIIEEPLPTNIDYRTDMVIQQVVRQKFQHCTVITIANRLSGIMDSDRVMVLVDGRIREFDEPFTLLQDDSSLFYKMVETSGGRRETEQLLDIARQAYLVRNAPDVTKGSSMYNQRSAMVGMGPCVSIGSDDLDIDDGNCETMV</sequence>
<dbReference type="PANTHER" id="PTHR24223">
    <property type="entry name" value="ATP-BINDING CASSETTE SUB-FAMILY C"/>
    <property type="match status" value="1"/>
</dbReference>
<evidence type="ECO:0000256" key="6">
    <source>
        <dbReference type="ARBA" id="ARBA00022989"/>
    </source>
</evidence>
<feature type="transmembrane region" description="Helical" evidence="8">
    <location>
        <begin position="962"/>
        <end position="985"/>
    </location>
</feature>
<protein>
    <submittedName>
        <fullName evidence="12">Multidrug resistance-associated protein 4-like</fullName>
    </submittedName>
</protein>
<keyword evidence="5" id="KW-0067">ATP-binding</keyword>
<dbReference type="GeneID" id="106810678"/>
<dbReference type="RefSeq" id="XP_014669594.1">
    <property type="nucleotide sequence ID" value="XM_014814108.1"/>
</dbReference>
<evidence type="ECO:0000256" key="3">
    <source>
        <dbReference type="ARBA" id="ARBA00022692"/>
    </source>
</evidence>
<dbReference type="InterPro" id="IPR027417">
    <property type="entry name" value="P-loop_NTPase"/>
</dbReference>
<keyword evidence="3 8" id="KW-0812">Transmembrane</keyword>
<gene>
    <name evidence="12" type="primary">LOC106810678</name>
</gene>
<feature type="domain" description="ABC transmembrane type-1" evidence="10">
    <location>
        <begin position="103"/>
        <end position="383"/>
    </location>
</feature>
<feature type="domain" description="ABC transmembrane type-1" evidence="10">
    <location>
        <begin position="729"/>
        <end position="1019"/>
    </location>
</feature>
<dbReference type="PROSITE" id="PS50929">
    <property type="entry name" value="ABC_TM1F"/>
    <property type="match status" value="2"/>
</dbReference>
<reference evidence="12" key="1">
    <citation type="submission" date="2025-08" db="UniProtKB">
        <authorList>
            <consortium name="RefSeq"/>
        </authorList>
    </citation>
    <scope>IDENTIFICATION</scope>
</reference>
<name>A0ABM1EBM3_PRICU</name>
<evidence type="ECO:0000256" key="1">
    <source>
        <dbReference type="ARBA" id="ARBA00004370"/>
    </source>
</evidence>
<keyword evidence="2" id="KW-0813">Transport</keyword>